<feature type="transmembrane region" description="Helical" evidence="7">
    <location>
        <begin position="1428"/>
        <end position="1448"/>
    </location>
</feature>
<dbReference type="PROSITE" id="PS50096">
    <property type="entry name" value="IQ"/>
    <property type="match status" value="1"/>
</dbReference>
<feature type="transmembrane region" description="Helical" evidence="7">
    <location>
        <begin position="1023"/>
        <end position="1046"/>
    </location>
</feature>
<keyword evidence="5" id="KW-0107">Calcium channel</keyword>
<dbReference type="InterPro" id="IPR043203">
    <property type="entry name" value="VGCC_Ca_Na"/>
</dbReference>
<feature type="region of interest" description="Disordered" evidence="6">
    <location>
        <begin position="826"/>
        <end position="847"/>
    </location>
</feature>
<evidence type="ECO:0000256" key="4">
    <source>
        <dbReference type="ARBA" id="ARBA00023136"/>
    </source>
</evidence>
<feature type="transmembrane region" description="Helical" evidence="7">
    <location>
        <begin position="1368"/>
        <end position="1391"/>
    </location>
</feature>
<dbReference type="SUPFAM" id="SSF81324">
    <property type="entry name" value="Voltage-gated potassium channels"/>
    <property type="match status" value="4"/>
</dbReference>
<feature type="domain" description="Ion transport" evidence="8">
    <location>
        <begin position="1200"/>
        <end position="1454"/>
    </location>
</feature>
<feature type="transmembrane region" description="Helical" evidence="7">
    <location>
        <begin position="892"/>
        <end position="910"/>
    </location>
</feature>
<gene>
    <name evidence="9" type="ORF">SCF082_LOCUS11913</name>
</gene>
<keyword evidence="5" id="KW-0851">Voltage-gated channel</keyword>
<feature type="transmembrane region" description="Helical" evidence="7">
    <location>
        <begin position="1127"/>
        <end position="1153"/>
    </location>
</feature>
<dbReference type="Gene3D" id="1.10.238.10">
    <property type="entry name" value="EF-hand"/>
    <property type="match status" value="1"/>
</dbReference>
<feature type="transmembrane region" description="Helical" evidence="7">
    <location>
        <begin position="1240"/>
        <end position="1259"/>
    </location>
</feature>
<keyword evidence="5" id="KW-0407">Ion channel</keyword>
<proteinExistence type="inferred from homology"/>
<feature type="transmembrane region" description="Helical" evidence="7">
    <location>
        <begin position="548"/>
        <end position="569"/>
    </location>
</feature>
<comment type="caution">
    <text evidence="9">The sequence shown here is derived from an EMBL/GenBank/DDBJ whole genome shotgun (WGS) entry which is preliminary data.</text>
</comment>
<feature type="transmembrane region" description="Helical" evidence="7">
    <location>
        <begin position="1280"/>
        <end position="1302"/>
    </location>
</feature>
<feature type="transmembrane region" description="Helical" evidence="7">
    <location>
        <begin position="931"/>
        <end position="951"/>
    </location>
</feature>
<accession>A0ABP0JGD2</accession>
<feature type="transmembrane region" description="Helical" evidence="7">
    <location>
        <begin position="735"/>
        <end position="759"/>
    </location>
</feature>
<feature type="transmembrane region" description="Helical" evidence="7">
    <location>
        <begin position="305"/>
        <end position="324"/>
    </location>
</feature>
<keyword evidence="5" id="KW-0406">Ion transport</keyword>
<keyword evidence="5" id="KW-0109">Calcium transport</keyword>
<sequence>MPVAARLGVELSGLGSGGAATLQRLGEADVVVREQRKGTTPCDRGDGVLVRTPMKSVRAIMRGRETTGFQRTQKFLRSPEEELNSLLHSFSFLLLDGSAVDLEVPHSAGGMKVRTNLIAWFSRHAEVQVVSELPEEAYGSAPRGWVAAVHRLMSSQASAFVVYSCIMISVVIMALSSPLLDLDPVLASEYRREVEIMEILEAVVTWVFTVELVLRVVGLESLAFFLRDPWNLLDFTVVVFGWLTKLMSRDNGDVDLGDAGPQEGLNLTAFRALRALRVLRTFKMLEGIREIVDTFVRTLGTVSQGVMLVFYILTLAAVAATDLWSESLRFQCVDNASQGELAPSLFCDADELKCPEGSTCTRIDLSKTSVGFWSFSSSLLTLYQVATRAGIGSHVHPLLQTSETAPQEVAVVFFFVLFNLFVSGMVLAIFVAIIRSTFTTTRRQTLELKAQQNAKQTLLAHQNSGRRYSSRSGSRVAPLDGSLQESDLQEEEKDPIPPVRKGLLEGFVESPGFESLVSLAIAINCAFLALAHHEQSQEWADMLRRSELAFTLIFLAEMILKMVGLRGIRRYFASVRNCFDFVIVLSSLVDVFASSFVNLSLLRLLRLLRLVRLLRTSPDIMRIISALRQSIPQMTNLILFCVLLLSVFSILGMQLYGATMGFPASIAVSGVESDEVNWSALLASGNVTLDQVYSPPRGNFDTFSRSMLTLFLVMTGGAQWPIVHGLLKTEANATVPVFFLTFGVFANFIIVNFMVVIIMSNFAMTPEELQRMRDDRDKRSIEALKKEERLRRVSLALAEMDREESLRNLSIRSLTCRDFGLQAEEQEESTSASEAWTPPSTSPKDNPLAQAAGNFEWVSAFISEERQTFSLGLISPFNTVRMRLYYWSDHKAFEAAIIGAIVGSSVFLTLESPSLSQNDALQRTMEIADTFFLVVFTVEFVIKVSALGLMLPKYAYLKNAWNRLDFAVLVVSYLSISGVGGSAGRMLRIGRILRPLRMINRNDGLRVIVDALLRALRPVSYTLMLLAVYFFGFGIIGMEFFMGLFWRCNDPSVVSRAECVGNFVSSRGVLQPRVWRNQPFSFDSIGESLCTLFETVALKGWPEKLYAAVDATELDMQPRTFASPWNALYFVMFVYFGSFFMMKLFVGVIVGTFRRYSGTLLLTPSQLQWIEMKHIMSQIQPRCDRSAGRLRLACFELVHHPVFETLVVVVTLVHIVLIVLHQAAHLSDASAWKVYWVMGVFHWISFIVESFSHGLRGTFFRLRFNAKTMRQFHVLRIFKVFEVATLLAFLFMPAISAALVHVPPIMRAVDFSRIVKCVRHFSPRLRQILVVLSECILAMFNVTLVFFMVLFIYAVLGMQLFASVREGNVIGVHASFASFPEAILTVFQIAAGDNWILIMRDCAREEPHCVADEDCGSLMLARAYFYSFYFWCFGVFINLYVATIVDSYESKNKTLSYRWTFSEDQFVHYQSVWQDFDPQGTGRISTKLFRPLFFALGNPFAQDRPALTHKQHNHQYNQARFEIYRHITSDGRCALPRGGVALPQDHEPSVSFFQVLGVAIMVNVDQSALSIPERAERLRKDMVISKNLAAMTLQSLFRGVLHRQVFRAMILASKSNPSSTSLLDMNSRESKALIQSAYAKLYNSPMNEASLAGLLDSRIAGHTQDIAFANLHAAAQPVENKTQR</sequence>
<feature type="transmembrane region" description="Helical" evidence="7">
    <location>
        <begin position="581"/>
        <end position="605"/>
    </location>
</feature>
<feature type="domain" description="Ion transport" evidence="8">
    <location>
        <begin position="158"/>
        <end position="445"/>
    </location>
</feature>
<evidence type="ECO:0000313" key="9">
    <source>
        <dbReference type="EMBL" id="CAK9013399.1"/>
    </source>
</evidence>
<keyword evidence="2 7" id="KW-0812">Transmembrane</keyword>
<feature type="transmembrane region" description="Helical" evidence="7">
    <location>
        <begin position="637"/>
        <end position="656"/>
    </location>
</feature>
<feature type="transmembrane region" description="Helical" evidence="7">
    <location>
        <begin position="966"/>
        <end position="987"/>
    </location>
</feature>
<feature type="transmembrane region" description="Helical" evidence="7">
    <location>
        <begin position="703"/>
        <end position="723"/>
    </location>
</feature>
<evidence type="ECO:0000256" key="6">
    <source>
        <dbReference type="SAM" id="MobiDB-lite"/>
    </source>
</evidence>
<organism evidence="9 10">
    <name type="scientific">Durusdinium trenchii</name>
    <dbReference type="NCBI Taxonomy" id="1381693"/>
    <lineage>
        <taxon>Eukaryota</taxon>
        <taxon>Sar</taxon>
        <taxon>Alveolata</taxon>
        <taxon>Dinophyceae</taxon>
        <taxon>Suessiales</taxon>
        <taxon>Symbiodiniaceae</taxon>
        <taxon>Durusdinium</taxon>
    </lineage>
</organism>
<comment type="similarity">
    <text evidence="5">Belongs to the calcium channel alpha-1 subunit (TC 1.A.1.11) family.</text>
</comment>
<feature type="transmembrane region" description="Helical" evidence="7">
    <location>
        <begin position="411"/>
        <end position="434"/>
    </location>
</feature>
<comment type="subcellular location">
    <subcellularLocation>
        <location evidence="1 5">Membrane</location>
        <topology evidence="1 5">Multi-pass membrane protein</topology>
    </subcellularLocation>
</comment>
<evidence type="ECO:0000259" key="8">
    <source>
        <dbReference type="Pfam" id="PF00520"/>
    </source>
</evidence>
<evidence type="ECO:0000256" key="5">
    <source>
        <dbReference type="RuleBase" id="RU003808"/>
    </source>
</evidence>
<feature type="transmembrane region" description="Helical" evidence="7">
    <location>
        <begin position="1328"/>
        <end position="1356"/>
    </location>
</feature>
<evidence type="ECO:0000256" key="7">
    <source>
        <dbReference type="SAM" id="Phobius"/>
    </source>
</evidence>
<dbReference type="Pfam" id="PF00520">
    <property type="entry name" value="Ion_trans"/>
    <property type="match status" value="4"/>
</dbReference>
<keyword evidence="4 7" id="KW-0472">Membrane</keyword>
<dbReference type="EMBL" id="CAXAMM010007145">
    <property type="protein sequence ID" value="CAK9013399.1"/>
    <property type="molecule type" value="Genomic_DNA"/>
</dbReference>
<dbReference type="Gene3D" id="1.20.120.350">
    <property type="entry name" value="Voltage-gated potassium channels. Chain C"/>
    <property type="match status" value="3"/>
</dbReference>
<feature type="region of interest" description="Disordered" evidence="6">
    <location>
        <begin position="459"/>
        <end position="495"/>
    </location>
</feature>
<feature type="compositionally biased region" description="Low complexity" evidence="6">
    <location>
        <begin position="465"/>
        <end position="475"/>
    </location>
</feature>
<dbReference type="PANTHER" id="PTHR10037">
    <property type="entry name" value="VOLTAGE-GATED CATION CHANNEL CALCIUM AND SODIUM"/>
    <property type="match status" value="1"/>
</dbReference>
<evidence type="ECO:0000256" key="3">
    <source>
        <dbReference type="ARBA" id="ARBA00022989"/>
    </source>
</evidence>
<keyword evidence="5" id="KW-0813">Transport</keyword>
<dbReference type="PANTHER" id="PTHR10037:SF62">
    <property type="entry name" value="SODIUM CHANNEL PROTEIN 60E"/>
    <property type="match status" value="1"/>
</dbReference>
<feature type="transmembrane region" description="Helical" evidence="7">
    <location>
        <begin position="160"/>
        <end position="179"/>
    </location>
</feature>
<feature type="transmembrane region" description="Helical" evidence="7">
    <location>
        <begin position="199"/>
        <end position="218"/>
    </location>
</feature>
<protein>
    <submittedName>
        <fullName evidence="9">Muscle calcium channel subunit alpha-1 (MDL-alpha-1)</fullName>
    </submittedName>
</protein>
<dbReference type="Proteomes" id="UP001642464">
    <property type="component" value="Unassembled WGS sequence"/>
</dbReference>
<evidence type="ECO:0000256" key="1">
    <source>
        <dbReference type="ARBA" id="ARBA00004141"/>
    </source>
</evidence>
<reference evidence="9 10" key="1">
    <citation type="submission" date="2024-02" db="EMBL/GenBank/DDBJ databases">
        <authorList>
            <person name="Chen Y."/>
            <person name="Shah S."/>
            <person name="Dougan E. K."/>
            <person name="Thang M."/>
            <person name="Chan C."/>
        </authorList>
    </citation>
    <scope>NUCLEOTIDE SEQUENCE [LARGE SCALE GENOMIC DNA]</scope>
</reference>
<keyword evidence="10" id="KW-1185">Reference proteome</keyword>
<keyword evidence="3 7" id="KW-1133">Transmembrane helix</keyword>
<feature type="domain" description="Ion transport" evidence="8">
    <location>
        <begin position="890"/>
        <end position="1154"/>
    </location>
</feature>
<feature type="transmembrane region" description="Helical" evidence="7">
    <location>
        <begin position="1201"/>
        <end position="1220"/>
    </location>
</feature>
<dbReference type="InterPro" id="IPR002077">
    <property type="entry name" value="VDCCAlpha1"/>
</dbReference>
<evidence type="ECO:0000313" key="10">
    <source>
        <dbReference type="Proteomes" id="UP001642464"/>
    </source>
</evidence>
<evidence type="ECO:0000256" key="2">
    <source>
        <dbReference type="ARBA" id="ARBA00022692"/>
    </source>
</evidence>
<dbReference type="InterPro" id="IPR027359">
    <property type="entry name" value="Volt_channel_dom_sf"/>
</dbReference>
<dbReference type="InterPro" id="IPR005821">
    <property type="entry name" value="Ion_trans_dom"/>
</dbReference>
<dbReference type="PRINTS" id="PR00167">
    <property type="entry name" value="CACHANNEL"/>
</dbReference>
<dbReference type="Gene3D" id="1.10.287.70">
    <property type="match status" value="4"/>
</dbReference>
<keyword evidence="5" id="KW-0106">Calcium</keyword>
<feature type="domain" description="Ion transport" evidence="8">
    <location>
        <begin position="512"/>
        <end position="765"/>
    </location>
</feature>
<name>A0ABP0JGD2_9DINO</name>